<name>A0A9W4WX56_9GLOM</name>
<dbReference type="AlphaFoldDB" id="A0A9W4WX56"/>
<dbReference type="EMBL" id="CAMKVN010003820">
    <property type="protein sequence ID" value="CAI2185681.1"/>
    <property type="molecule type" value="Genomic_DNA"/>
</dbReference>
<feature type="compositionally biased region" description="Polar residues" evidence="1">
    <location>
        <begin position="148"/>
        <end position="169"/>
    </location>
</feature>
<reference evidence="2" key="1">
    <citation type="submission" date="2022-08" db="EMBL/GenBank/DDBJ databases">
        <authorList>
            <person name="Kallberg Y."/>
            <person name="Tangrot J."/>
            <person name="Rosling A."/>
        </authorList>
    </citation>
    <scope>NUCLEOTIDE SEQUENCE</scope>
    <source>
        <strain evidence="2">Wild A</strain>
    </source>
</reference>
<comment type="caution">
    <text evidence="2">The sequence shown here is derived from an EMBL/GenBank/DDBJ whole genome shotgun (WGS) entry which is preliminary data.</text>
</comment>
<evidence type="ECO:0000313" key="2">
    <source>
        <dbReference type="EMBL" id="CAI2185681.1"/>
    </source>
</evidence>
<gene>
    <name evidence="2" type="ORF">FWILDA_LOCUS12200</name>
</gene>
<dbReference type="OrthoDB" id="2434317at2759"/>
<dbReference type="Proteomes" id="UP001153678">
    <property type="component" value="Unassembled WGS sequence"/>
</dbReference>
<keyword evidence="3" id="KW-1185">Reference proteome</keyword>
<accession>A0A9W4WX56</accession>
<protein>
    <submittedName>
        <fullName evidence="2">20060_t:CDS:1</fullName>
    </submittedName>
</protein>
<evidence type="ECO:0000256" key="1">
    <source>
        <dbReference type="SAM" id="MobiDB-lite"/>
    </source>
</evidence>
<dbReference type="InterPro" id="IPR013761">
    <property type="entry name" value="SAM/pointed_sf"/>
</dbReference>
<dbReference type="Gene3D" id="1.10.150.50">
    <property type="entry name" value="Transcription Factor, Ets-1"/>
    <property type="match status" value="1"/>
</dbReference>
<sequence length="261" mass="29814">MNFYKITPIKDWTCLNIVEYYNKEYGKLELSKVLDDVKKNLCKITNVNSDFDVACRVKAQEIVETWQFDTSLSSEGAGTLSFTAVALTLVMAKQQLNAIKNSATQVDILQTQFNEDSNKRSLEIQDDEEMPVKKNKFEAKAEVKHSSENLLHGNNDQHTSLSQTSTLAEDTSVEGIKKKDTEKLIEFLQKQNLFLKEKHFEILRKREIVGCDFVKMNKQDFKECGLELGPAMRLADLANKLNDQSENFTKKFTELVPQGTQ</sequence>
<feature type="region of interest" description="Disordered" evidence="1">
    <location>
        <begin position="144"/>
        <end position="172"/>
    </location>
</feature>
<proteinExistence type="predicted"/>
<organism evidence="2 3">
    <name type="scientific">Funneliformis geosporum</name>
    <dbReference type="NCBI Taxonomy" id="1117311"/>
    <lineage>
        <taxon>Eukaryota</taxon>
        <taxon>Fungi</taxon>
        <taxon>Fungi incertae sedis</taxon>
        <taxon>Mucoromycota</taxon>
        <taxon>Glomeromycotina</taxon>
        <taxon>Glomeromycetes</taxon>
        <taxon>Glomerales</taxon>
        <taxon>Glomeraceae</taxon>
        <taxon>Funneliformis</taxon>
    </lineage>
</organism>
<evidence type="ECO:0000313" key="3">
    <source>
        <dbReference type="Proteomes" id="UP001153678"/>
    </source>
</evidence>